<keyword evidence="3" id="KW-1185">Reference proteome</keyword>
<dbReference type="RefSeq" id="WP_343251231.1">
    <property type="nucleotide sequence ID" value="NZ_HG937516.1"/>
</dbReference>
<keyword evidence="1" id="KW-0812">Transmembrane</keyword>
<evidence type="ECO:0000313" key="2">
    <source>
        <dbReference type="EMBL" id="CDN40606.1"/>
    </source>
</evidence>
<evidence type="ECO:0000256" key="1">
    <source>
        <dbReference type="SAM" id="Phobius"/>
    </source>
</evidence>
<feature type="transmembrane region" description="Helical" evidence="1">
    <location>
        <begin position="65"/>
        <end position="83"/>
    </location>
</feature>
<evidence type="ECO:0008006" key="4">
    <source>
        <dbReference type="Google" id="ProtNLM"/>
    </source>
</evidence>
<dbReference type="Proteomes" id="UP000261764">
    <property type="component" value="Chromosome I"/>
</dbReference>
<keyword evidence="1" id="KW-0472">Membrane</keyword>
<dbReference type="EMBL" id="HG937516">
    <property type="protein sequence ID" value="CDN40606.1"/>
    <property type="molecule type" value="Genomic_DNA"/>
</dbReference>
<feature type="transmembrane region" description="Helical" evidence="1">
    <location>
        <begin position="150"/>
        <end position="173"/>
    </location>
</feature>
<reference evidence="2 3" key="1">
    <citation type="journal article" date="2015" name="Clin. Infect. Dis.">
        <title>Genomic Investigations unmask Mycoplasma amphoriforme, a new respiratory pathogen.</title>
        <authorList>
            <person name="Gillespie S.H."/>
            <person name="Ling C.L."/>
            <person name="Oravcova K."/>
            <person name="Pinheiro M."/>
            <person name="Wells L."/>
            <person name="Bryant J.M."/>
            <person name="McHugh T.D."/>
            <person name="Bebear C."/>
            <person name="Webster D."/>
            <person name="Harris S.R."/>
            <person name="Seth-Smith H.M."/>
            <person name="Thomson N.R."/>
        </authorList>
    </citation>
    <scope>NUCLEOTIDE SEQUENCE [LARGE SCALE GENOMIC DNA]</scope>
    <source>
        <strain evidence="2 3">A39</strain>
    </source>
</reference>
<keyword evidence="1" id="KW-1133">Transmembrane helix</keyword>
<gene>
    <name evidence="2" type="ORF">MAMA39_04880</name>
</gene>
<dbReference type="KEGG" id="mamp:MAMA39_04880"/>
<feature type="transmembrane region" description="Helical" evidence="1">
    <location>
        <begin position="32"/>
        <end position="53"/>
    </location>
</feature>
<protein>
    <recommendedName>
        <fullName evidence="4">DUF3899 domain-containing protein</fullName>
    </recommendedName>
</protein>
<organism evidence="2 3">
    <name type="scientific">Mycoplasma amphoriforme A39</name>
    <dbReference type="NCBI Taxonomy" id="572419"/>
    <lineage>
        <taxon>Bacteria</taxon>
        <taxon>Bacillati</taxon>
        <taxon>Mycoplasmatota</taxon>
        <taxon>Mollicutes</taxon>
        <taxon>Mycoplasmataceae</taxon>
        <taxon>Mycoplasma</taxon>
    </lineage>
</organism>
<dbReference type="AlphaFoldDB" id="A0A292IJ14"/>
<sequence>MNHPEHISDNRKLKKVKFIAYLQEAIKNKFTYIYYGIFLLTFLLLTIIFYYALYPNFSKNGILNAYSVTVVLLLCVTILIILVKKGLFIPFLARSHEKRLQKINYKKQQLNKISDLNRRNFEQKKIELLEKIELEQNRNQLPTKTFQNNFVWYLILITEFIALLFAIILILTIR</sequence>
<evidence type="ECO:0000313" key="3">
    <source>
        <dbReference type="Proteomes" id="UP000261764"/>
    </source>
</evidence>
<name>A0A292IJ14_9MOLU</name>
<proteinExistence type="predicted"/>
<accession>A0A292IJ14</accession>